<feature type="domain" description="HTH lysR-type" evidence="5">
    <location>
        <begin position="4"/>
        <end position="61"/>
    </location>
</feature>
<accession>A0A4Q7LR61</accession>
<dbReference type="InterPro" id="IPR005119">
    <property type="entry name" value="LysR_subst-bd"/>
</dbReference>
<dbReference type="Pfam" id="PF00126">
    <property type="entry name" value="HTH_1"/>
    <property type="match status" value="1"/>
</dbReference>
<evidence type="ECO:0000313" key="6">
    <source>
        <dbReference type="EMBL" id="RZS56911.1"/>
    </source>
</evidence>
<keyword evidence="4" id="KW-0804">Transcription</keyword>
<keyword evidence="3 6" id="KW-0238">DNA-binding</keyword>
<reference evidence="6 7" key="1">
    <citation type="submission" date="2019-02" db="EMBL/GenBank/DDBJ databases">
        <title>Genomic Encyclopedia of Type Strains, Phase IV (KMG-IV): sequencing the most valuable type-strain genomes for metagenomic binning, comparative biology and taxonomic classification.</title>
        <authorList>
            <person name="Goeker M."/>
        </authorList>
    </citation>
    <scope>NUCLEOTIDE SEQUENCE [LARGE SCALE GENOMIC DNA]</scope>
    <source>
        <strain evidence="6 7">DSM 10617</strain>
    </source>
</reference>
<dbReference type="SUPFAM" id="SSF46785">
    <property type="entry name" value="Winged helix' DNA-binding domain"/>
    <property type="match status" value="1"/>
</dbReference>
<dbReference type="PANTHER" id="PTHR30419:SF30">
    <property type="entry name" value="LYSR FAMILY TRANSCRIPTIONAL REGULATOR"/>
    <property type="match status" value="1"/>
</dbReference>
<dbReference type="Gene3D" id="3.40.190.10">
    <property type="entry name" value="Periplasmic binding protein-like II"/>
    <property type="match status" value="2"/>
</dbReference>
<protein>
    <submittedName>
        <fullName evidence="6">DNA-binding transcriptional LysR family regulator</fullName>
    </submittedName>
</protein>
<evidence type="ECO:0000256" key="1">
    <source>
        <dbReference type="ARBA" id="ARBA00009437"/>
    </source>
</evidence>
<evidence type="ECO:0000256" key="3">
    <source>
        <dbReference type="ARBA" id="ARBA00023125"/>
    </source>
</evidence>
<organism evidence="6 7">
    <name type="scientific">Sphaerotilus mobilis</name>
    <dbReference type="NCBI Taxonomy" id="47994"/>
    <lineage>
        <taxon>Bacteria</taxon>
        <taxon>Pseudomonadati</taxon>
        <taxon>Pseudomonadota</taxon>
        <taxon>Betaproteobacteria</taxon>
        <taxon>Burkholderiales</taxon>
        <taxon>Sphaerotilaceae</taxon>
        <taxon>Sphaerotilus</taxon>
    </lineage>
</organism>
<dbReference type="CDD" id="cd05466">
    <property type="entry name" value="PBP2_LTTR_substrate"/>
    <property type="match status" value="1"/>
</dbReference>
<dbReference type="InterPro" id="IPR036388">
    <property type="entry name" value="WH-like_DNA-bd_sf"/>
</dbReference>
<comment type="caution">
    <text evidence="6">The sequence shown here is derived from an EMBL/GenBank/DDBJ whole genome shotgun (WGS) entry which is preliminary data.</text>
</comment>
<dbReference type="GO" id="GO:0003700">
    <property type="term" value="F:DNA-binding transcription factor activity"/>
    <property type="evidence" value="ECO:0007669"/>
    <property type="project" value="InterPro"/>
</dbReference>
<dbReference type="PROSITE" id="PS50931">
    <property type="entry name" value="HTH_LYSR"/>
    <property type="match status" value="1"/>
</dbReference>
<evidence type="ECO:0000256" key="2">
    <source>
        <dbReference type="ARBA" id="ARBA00023015"/>
    </source>
</evidence>
<dbReference type="SUPFAM" id="SSF53850">
    <property type="entry name" value="Periplasmic binding protein-like II"/>
    <property type="match status" value="1"/>
</dbReference>
<proteinExistence type="inferred from homology"/>
<evidence type="ECO:0000256" key="4">
    <source>
        <dbReference type="ARBA" id="ARBA00023163"/>
    </source>
</evidence>
<dbReference type="FunFam" id="1.10.10.10:FF:000001">
    <property type="entry name" value="LysR family transcriptional regulator"/>
    <property type="match status" value="1"/>
</dbReference>
<comment type="similarity">
    <text evidence="1">Belongs to the LysR transcriptional regulatory family.</text>
</comment>
<dbReference type="EMBL" id="SGWV01000008">
    <property type="protein sequence ID" value="RZS56911.1"/>
    <property type="molecule type" value="Genomic_DNA"/>
</dbReference>
<dbReference type="GO" id="GO:0005829">
    <property type="term" value="C:cytosol"/>
    <property type="evidence" value="ECO:0007669"/>
    <property type="project" value="TreeGrafter"/>
</dbReference>
<dbReference type="InterPro" id="IPR000847">
    <property type="entry name" value="LysR_HTH_N"/>
</dbReference>
<dbReference type="InterPro" id="IPR036390">
    <property type="entry name" value="WH_DNA-bd_sf"/>
</dbReference>
<keyword evidence="2" id="KW-0805">Transcription regulation</keyword>
<dbReference type="Pfam" id="PF03466">
    <property type="entry name" value="LysR_substrate"/>
    <property type="match status" value="1"/>
</dbReference>
<evidence type="ECO:0000313" key="7">
    <source>
        <dbReference type="Proteomes" id="UP000293433"/>
    </source>
</evidence>
<dbReference type="PANTHER" id="PTHR30419">
    <property type="entry name" value="HTH-TYPE TRANSCRIPTIONAL REGULATOR YBHD"/>
    <property type="match status" value="1"/>
</dbReference>
<dbReference type="Proteomes" id="UP000293433">
    <property type="component" value="Unassembled WGS sequence"/>
</dbReference>
<gene>
    <name evidence="6" type="ORF">EV685_1467</name>
</gene>
<dbReference type="GO" id="GO:0003677">
    <property type="term" value="F:DNA binding"/>
    <property type="evidence" value="ECO:0007669"/>
    <property type="project" value="UniProtKB-KW"/>
</dbReference>
<dbReference type="InterPro" id="IPR050950">
    <property type="entry name" value="HTH-type_LysR_regulators"/>
</dbReference>
<dbReference type="Gene3D" id="1.10.10.10">
    <property type="entry name" value="Winged helix-like DNA-binding domain superfamily/Winged helix DNA-binding domain"/>
    <property type="match status" value="1"/>
</dbReference>
<evidence type="ECO:0000259" key="5">
    <source>
        <dbReference type="PROSITE" id="PS50931"/>
    </source>
</evidence>
<keyword evidence="7" id="KW-1185">Reference proteome</keyword>
<sequence>MVFMKLNTLQALVAAVDEGSLRAAARRVGVSQPALTKMVRELELELGATLLQRSTKGVLPTPQGKVLVEHARKAVRELDDAVTQIDQLGGRMVGELSIGAVPLAVLLLIPETLRTYGREFPDIQLRVREELYIAQLGNLRQGEVDVALGPIPDPLPAGEFHVEPLMPIEMAVVVGRGSPLARARSLRELADARWVYTSLSGHTGYAHMLFTRHGMTPPEPAAMVNSTLALLALIGSSECVGLMPLPIALHPAAAPYMTVVPISEGHLQLTLGAIVRHDALLKPAVRQFLAHLHRAVGHAATVDPGRA</sequence>
<dbReference type="AlphaFoldDB" id="A0A4Q7LR61"/>
<name>A0A4Q7LR61_9BURK</name>
<dbReference type="PRINTS" id="PR00039">
    <property type="entry name" value="HTHLYSR"/>
</dbReference>